<evidence type="ECO:0000313" key="1">
    <source>
        <dbReference type="EMBL" id="CAI9563873.1"/>
    </source>
</evidence>
<gene>
    <name evidence="1" type="ORF">SPARVUS_LOCUS5824302</name>
</gene>
<name>A0ABN9CUI3_9NEOB</name>
<protein>
    <submittedName>
        <fullName evidence="1">Uncharacterized protein</fullName>
    </submittedName>
</protein>
<comment type="caution">
    <text evidence="1">The sequence shown here is derived from an EMBL/GenBank/DDBJ whole genome shotgun (WGS) entry which is preliminary data.</text>
</comment>
<evidence type="ECO:0000313" key="2">
    <source>
        <dbReference type="Proteomes" id="UP001162483"/>
    </source>
</evidence>
<reference evidence="1" key="1">
    <citation type="submission" date="2023-05" db="EMBL/GenBank/DDBJ databases">
        <authorList>
            <person name="Stuckert A."/>
        </authorList>
    </citation>
    <scope>NUCLEOTIDE SEQUENCE</scope>
</reference>
<dbReference type="EMBL" id="CATNWA010012678">
    <property type="protein sequence ID" value="CAI9563873.1"/>
    <property type="molecule type" value="Genomic_DNA"/>
</dbReference>
<keyword evidence="2" id="KW-1185">Reference proteome</keyword>
<sequence>MPRPFNTVPHVVVTPNHKIIYPVIIIHEVSFYLQYFCFNTAAFNTVAAFNRVAAFNTAAAFCTAAALHTCDWST</sequence>
<proteinExistence type="predicted"/>
<feature type="non-terminal residue" evidence="1">
    <location>
        <position position="74"/>
    </location>
</feature>
<organism evidence="1 2">
    <name type="scientific">Staurois parvus</name>
    <dbReference type="NCBI Taxonomy" id="386267"/>
    <lineage>
        <taxon>Eukaryota</taxon>
        <taxon>Metazoa</taxon>
        <taxon>Chordata</taxon>
        <taxon>Craniata</taxon>
        <taxon>Vertebrata</taxon>
        <taxon>Euteleostomi</taxon>
        <taxon>Amphibia</taxon>
        <taxon>Batrachia</taxon>
        <taxon>Anura</taxon>
        <taxon>Neobatrachia</taxon>
        <taxon>Ranoidea</taxon>
        <taxon>Ranidae</taxon>
        <taxon>Staurois</taxon>
    </lineage>
</organism>
<dbReference type="Proteomes" id="UP001162483">
    <property type="component" value="Unassembled WGS sequence"/>
</dbReference>
<accession>A0ABN9CUI3</accession>